<name>A0A8E0WRP3_9SPHN</name>
<gene>
    <name evidence="1" type="ORF">AL00_12910</name>
</gene>
<dbReference type="AlphaFoldDB" id="A0A8E0WRP3"/>
<evidence type="ECO:0000313" key="2">
    <source>
        <dbReference type="Proteomes" id="UP000028135"/>
    </source>
</evidence>
<dbReference type="EMBL" id="JANF02000059">
    <property type="protein sequence ID" value="KER36147.1"/>
    <property type="molecule type" value="Genomic_DNA"/>
</dbReference>
<proteinExistence type="predicted"/>
<organism evidence="1 2">
    <name type="scientific">Sphingobium indicum F2</name>
    <dbReference type="NCBI Taxonomy" id="1450518"/>
    <lineage>
        <taxon>Bacteria</taxon>
        <taxon>Pseudomonadati</taxon>
        <taxon>Pseudomonadota</taxon>
        <taxon>Alphaproteobacteria</taxon>
        <taxon>Sphingomonadales</taxon>
        <taxon>Sphingomonadaceae</taxon>
        <taxon>Sphingobium</taxon>
    </lineage>
</organism>
<protein>
    <recommendedName>
        <fullName evidence="3">DUF2285 domain-containing protein</fullName>
    </recommendedName>
</protein>
<sequence length="90" mass="9769">MAVVDELAPAGEAVVDYDQRNLALYAALIDAHDAGIDWRIAAADLMGLDPSNPEAENCWRSHLERAQWIVGDGMAAALVAFGKRKLPENH</sequence>
<comment type="caution">
    <text evidence="1">The sequence shown here is derived from an EMBL/GenBank/DDBJ whole genome shotgun (WGS) entry which is preliminary data.</text>
</comment>
<evidence type="ECO:0008006" key="3">
    <source>
        <dbReference type="Google" id="ProtNLM"/>
    </source>
</evidence>
<evidence type="ECO:0000313" key="1">
    <source>
        <dbReference type="EMBL" id="KER36147.1"/>
    </source>
</evidence>
<reference evidence="1 2" key="1">
    <citation type="submission" date="2014-05" db="EMBL/GenBank/DDBJ databases">
        <title>Genome Announcement of Sphingobium lucknowense F2.</title>
        <authorList>
            <person name="Lal R."/>
            <person name="Negi V."/>
            <person name="Lata P."/>
            <person name="Sangwan N."/>
            <person name="Gupta S.K."/>
            <person name="Rao D.L.N."/>
            <person name="Das S."/>
        </authorList>
    </citation>
    <scope>NUCLEOTIDE SEQUENCE [LARGE SCALE GENOMIC DNA]</scope>
    <source>
        <strain evidence="1 2">F2</strain>
    </source>
</reference>
<accession>A0A8E0WRP3</accession>
<dbReference type="Proteomes" id="UP000028135">
    <property type="component" value="Unassembled WGS sequence"/>
</dbReference>
<dbReference type="RefSeq" id="WP_020817639.1">
    <property type="nucleotide sequence ID" value="NZ_JANF02000059.1"/>
</dbReference>